<proteinExistence type="predicted"/>
<dbReference type="AlphaFoldDB" id="A0A7C4M2L7"/>
<protein>
    <submittedName>
        <fullName evidence="1">Uncharacterized protein</fullName>
    </submittedName>
</protein>
<gene>
    <name evidence="1" type="ORF">ENT43_01155</name>
</gene>
<evidence type="ECO:0000313" key="1">
    <source>
        <dbReference type="EMBL" id="HGT70853.1"/>
    </source>
</evidence>
<comment type="caution">
    <text evidence="1">The sequence shown here is derived from an EMBL/GenBank/DDBJ whole genome shotgun (WGS) entry which is preliminary data.</text>
</comment>
<name>A0A7C4M2L7_UNCC3</name>
<accession>A0A7C4M2L7</accession>
<organism evidence="1">
    <name type="scientific">candidate division CPR3 bacterium</name>
    <dbReference type="NCBI Taxonomy" id="2268181"/>
    <lineage>
        <taxon>Bacteria</taxon>
        <taxon>Bacteria division CPR3</taxon>
    </lineage>
</organism>
<sequence>MTRVADDVLGKLTRQQHDIFRRVRESSLPVEKVLLMHKKLIGGNIIVKMNGRGCWGKMIGNCGCEERIISSTFNQEEIPPLPKDQQDDVEITISKKISGITTSNAWQEILKNCNRKFVHPMVLLALGEDEPDEQKDYKLFTIWKDKLGKLWFLCLGMYDGRRSLHIGDCYLGFRWSENCRAVGCSR</sequence>
<reference evidence="1" key="1">
    <citation type="journal article" date="2020" name="mSystems">
        <title>Genome- and Community-Level Interaction Insights into Carbon Utilization and Element Cycling Functions of Hydrothermarchaeota in Hydrothermal Sediment.</title>
        <authorList>
            <person name="Zhou Z."/>
            <person name="Liu Y."/>
            <person name="Xu W."/>
            <person name="Pan J."/>
            <person name="Luo Z.H."/>
            <person name="Li M."/>
        </authorList>
    </citation>
    <scope>NUCLEOTIDE SEQUENCE [LARGE SCALE GENOMIC DNA]</scope>
    <source>
        <strain evidence="1">SpSt-579</strain>
    </source>
</reference>
<dbReference type="EMBL" id="DSYQ01000004">
    <property type="protein sequence ID" value="HGT70853.1"/>
    <property type="molecule type" value="Genomic_DNA"/>
</dbReference>